<evidence type="ECO:0000256" key="9">
    <source>
        <dbReference type="PROSITE-ProRule" id="PRU01161"/>
    </source>
</evidence>
<evidence type="ECO:0000259" key="12">
    <source>
        <dbReference type="PROSITE" id="PS50042"/>
    </source>
</evidence>
<feature type="compositionally biased region" description="Polar residues" evidence="10">
    <location>
        <begin position="1771"/>
        <end position="1785"/>
    </location>
</feature>
<dbReference type="Proteomes" id="UP000030693">
    <property type="component" value="Unassembled WGS sequence"/>
</dbReference>
<dbReference type="PROSITE" id="PS51635">
    <property type="entry name" value="PNPLA"/>
    <property type="match status" value="1"/>
</dbReference>
<evidence type="ECO:0000256" key="2">
    <source>
        <dbReference type="ARBA" id="ARBA00006636"/>
    </source>
</evidence>
<comment type="similarity">
    <text evidence="2">Belongs to the NTE family.</text>
</comment>
<feature type="short sequence motif" description="GXGXXG" evidence="9">
    <location>
        <begin position="1187"/>
        <end position="1192"/>
    </location>
</feature>
<keyword evidence="3 11" id="KW-0812">Transmembrane</keyword>
<dbReference type="Pfam" id="PF00027">
    <property type="entry name" value="cNMP_binding"/>
    <property type="match status" value="2"/>
</dbReference>
<organism evidence="14">
    <name type="scientific">Fonticula alba</name>
    <name type="common">Slime mold</name>
    <dbReference type="NCBI Taxonomy" id="691883"/>
    <lineage>
        <taxon>Eukaryota</taxon>
        <taxon>Rotosphaerida</taxon>
        <taxon>Fonticulaceae</taxon>
        <taxon>Fonticula</taxon>
    </lineage>
</organism>
<dbReference type="PANTHER" id="PTHR14226:SF29">
    <property type="entry name" value="NEUROPATHY TARGET ESTERASE SWS"/>
    <property type="match status" value="1"/>
</dbReference>
<dbReference type="InterPro" id="IPR050301">
    <property type="entry name" value="NTE"/>
</dbReference>
<feature type="compositionally biased region" description="Low complexity" evidence="10">
    <location>
        <begin position="1815"/>
        <end position="1824"/>
    </location>
</feature>
<feature type="region of interest" description="Disordered" evidence="10">
    <location>
        <begin position="1633"/>
        <end position="1852"/>
    </location>
</feature>
<dbReference type="RefSeq" id="XP_009492180.1">
    <property type="nucleotide sequence ID" value="XM_009493905.1"/>
</dbReference>
<dbReference type="PROSITE" id="PS50042">
    <property type="entry name" value="CNMP_BINDING_3"/>
    <property type="match status" value="3"/>
</dbReference>
<dbReference type="InterPro" id="IPR014710">
    <property type="entry name" value="RmlC-like_jellyroll"/>
</dbReference>
<dbReference type="InterPro" id="IPR016035">
    <property type="entry name" value="Acyl_Trfase/lysoPLipase"/>
</dbReference>
<name>A0A058ZDP7_FONAL</name>
<keyword evidence="5 9" id="KW-0442">Lipid degradation</keyword>
<feature type="domain" description="Cyclic nucleotide-binding" evidence="12">
    <location>
        <begin position="205"/>
        <end position="278"/>
    </location>
</feature>
<feature type="domain" description="Cyclic nucleotide-binding" evidence="12">
    <location>
        <begin position="825"/>
        <end position="891"/>
    </location>
</feature>
<feature type="domain" description="Cyclic nucleotide-binding" evidence="12">
    <location>
        <begin position="471"/>
        <end position="560"/>
    </location>
</feature>
<feature type="active site" description="Proton acceptor" evidence="9">
    <location>
        <position position="1336"/>
    </location>
</feature>
<feature type="region of interest" description="Disordered" evidence="10">
    <location>
        <begin position="1592"/>
        <end position="1612"/>
    </location>
</feature>
<dbReference type="InterPro" id="IPR000595">
    <property type="entry name" value="cNMP-bd_dom"/>
</dbReference>
<dbReference type="Pfam" id="PF24179">
    <property type="entry name" value="NTE_Ploop"/>
    <property type="match status" value="1"/>
</dbReference>
<evidence type="ECO:0000256" key="3">
    <source>
        <dbReference type="ARBA" id="ARBA00022692"/>
    </source>
</evidence>
<keyword evidence="4 9" id="KW-0378">Hydrolase</keyword>
<feature type="compositionally biased region" description="Polar residues" evidence="10">
    <location>
        <begin position="1543"/>
        <end position="1552"/>
    </location>
</feature>
<feature type="transmembrane region" description="Helical" evidence="11">
    <location>
        <begin position="126"/>
        <end position="150"/>
    </location>
</feature>
<evidence type="ECO:0000256" key="7">
    <source>
        <dbReference type="ARBA" id="ARBA00023098"/>
    </source>
</evidence>
<evidence type="ECO:0000256" key="1">
    <source>
        <dbReference type="ARBA" id="ARBA00004370"/>
    </source>
</evidence>
<feature type="active site" description="Nucleophile" evidence="9">
    <location>
        <position position="1216"/>
    </location>
</feature>
<keyword evidence="15" id="KW-1185">Reference proteome</keyword>
<evidence type="ECO:0000313" key="15">
    <source>
        <dbReference type="Proteomes" id="UP000030693"/>
    </source>
</evidence>
<feature type="region of interest" description="Disordered" evidence="10">
    <location>
        <begin position="660"/>
        <end position="690"/>
    </location>
</feature>
<feature type="compositionally biased region" description="Low complexity" evidence="10">
    <location>
        <begin position="426"/>
        <end position="452"/>
    </location>
</feature>
<feature type="compositionally biased region" description="Gly residues" evidence="10">
    <location>
        <begin position="408"/>
        <end position="425"/>
    </location>
</feature>
<keyword evidence="6 11" id="KW-1133">Transmembrane helix</keyword>
<feature type="compositionally biased region" description="Low complexity" evidence="10">
    <location>
        <begin position="667"/>
        <end position="684"/>
    </location>
</feature>
<dbReference type="GeneID" id="20524800"/>
<dbReference type="SMART" id="SM00100">
    <property type="entry name" value="cNMP"/>
    <property type="match status" value="3"/>
</dbReference>
<feature type="region of interest" description="Disordered" evidence="10">
    <location>
        <begin position="51"/>
        <end position="74"/>
    </location>
</feature>
<dbReference type="Gene3D" id="3.40.1090.10">
    <property type="entry name" value="Cytosolic phospholipase A2 catalytic domain"/>
    <property type="match status" value="1"/>
</dbReference>
<evidence type="ECO:0008006" key="16">
    <source>
        <dbReference type="Google" id="ProtNLM"/>
    </source>
</evidence>
<dbReference type="CDD" id="cd00038">
    <property type="entry name" value="CAP_ED"/>
    <property type="match status" value="3"/>
</dbReference>
<protein>
    <recommendedName>
        <fullName evidence="16">Lysophospholipase</fullName>
    </recommendedName>
</protein>
<feature type="compositionally biased region" description="Low complexity" evidence="10">
    <location>
        <begin position="725"/>
        <end position="741"/>
    </location>
</feature>
<feature type="compositionally biased region" description="Low complexity" evidence="10">
    <location>
        <begin position="1839"/>
        <end position="1850"/>
    </location>
</feature>
<dbReference type="SUPFAM" id="SSF52151">
    <property type="entry name" value="FabD/lysophospholipase-like"/>
    <property type="match status" value="1"/>
</dbReference>
<feature type="compositionally biased region" description="Low complexity" evidence="10">
    <location>
        <begin position="803"/>
        <end position="817"/>
    </location>
</feature>
<comment type="subcellular location">
    <subcellularLocation>
        <location evidence="1">Membrane</location>
    </subcellularLocation>
</comment>
<proteinExistence type="inferred from homology"/>
<dbReference type="Pfam" id="PF01734">
    <property type="entry name" value="Patatin"/>
    <property type="match status" value="1"/>
</dbReference>
<accession>A0A058ZDP7</accession>
<feature type="short sequence motif" description="GXSXG" evidence="9">
    <location>
        <begin position="1214"/>
        <end position="1218"/>
    </location>
</feature>
<feature type="domain" description="PNPLA" evidence="13">
    <location>
        <begin position="1183"/>
        <end position="1349"/>
    </location>
</feature>
<evidence type="ECO:0000256" key="5">
    <source>
        <dbReference type="ARBA" id="ARBA00022963"/>
    </source>
</evidence>
<feature type="region of interest" description="Disordered" evidence="10">
    <location>
        <begin position="1486"/>
        <end position="1579"/>
    </location>
</feature>
<dbReference type="GO" id="GO:0005783">
    <property type="term" value="C:endoplasmic reticulum"/>
    <property type="evidence" value="ECO:0007669"/>
    <property type="project" value="TreeGrafter"/>
</dbReference>
<dbReference type="InterPro" id="IPR002641">
    <property type="entry name" value="PNPLA_dom"/>
</dbReference>
<dbReference type="OrthoDB" id="421051at2759"/>
<evidence type="ECO:0000256" key="4">
    <source>
        <dbReference type="ARBA" id="ARBA00022801"/>
    </source>
</evidence>
<dbReference type="SUPFAM" id="SSF51206">
    <property type="entry name" value="cAMP-binding domain-like"/>
    <property type="match status" value="3"/>
</dbReference>
<evidence type="ECO:0000256" key="6">
    <source>
        <dbReference type="ARBA" id="ARBA00022989"/>
    </source>
</evidence>
<feature type="compositionally biased region" description="Low complexity" evidence="10">
    <location>
        <begin position="51"/>
        <end position="60"/>
    </location>
</feature>
<evidence type="ECO:0000313" key="14">
    <source>
        <dbReference type="EMBL" id="KCV72479.1"/>
    </source>
</evidence>
<feature type="short sequence motif" description="DGA/G" evidence="9">
    <location>
        <begin position="1336"/>
        <end position="1338"/>
    </location>
</feature>
<dbReference type="EMBL" id="KB932201">
    <property type="protein sequence ID" value="KCV72479.1"/>
    <property type="molecule type" value="Genomic_DNA"/>
</dbReference>
<keyword evidence="7 9" id="KW-0443">Lipid metabolism</keyword>
<sequence length="1888" mass="197512">MSLSNVVLSALFSIVTSVAVCYLFIFPYLLGVNTFPSPGRLLRFLFSSSRSPAGGASDGSPGRGEGPDDLELGACDPGSPADLSPLHCTLAGAGAGDAGDLLIGGPAGLPGGLASGWWTATVSFPLWSILSIGGLILGLLWLSVTVTRFLMRRIYSKTSRARQARAAAHQAPVGSDGLLYPGDGGAYAGNKVPQELATFLKSIQVLGYVDDAIVLELVKHTSTKKLRKGDLLLRAGELDSAMFVVTSGRIHIHIVDGGTADSSPEDGLSEETVINEVAAGGSIVSLYSVLAVLTGQYPPTLPVTAIAEEDTEVLRLPLEALASLRENHKRAVRHMLQVIVTRFQRVTVLTVNNYFGLSGELATIERRMSELSVRMSQDARALLGADLSRGAMPDLASEPSSPGHTHGSNGGVHGGSGGSGSGSGSGSSRSSTSTSLSSPPASGDAPSSATSASELQAAATAIAGVLGLEALVSRSPHSPRLSVTDELEIVTAQPGDRLTAAGSLRLGLYYVIEGHLRVYMYEPSGGRRRLVNTAGPGRLAGFLPILTSFPSFLEIEAASEPDGSGPNKGTLNSTASSGAHSAEGATSASSRPVRVAFFSRESFEALMDMRNSNAWTAIARHILHGVTPLVRQIDFGLEWLHVEAGQVLYHEGEDPFAPCGLGGSISGLGERSPEGSSPGSSSPGPGLGGDLRVPFNAGVLSAAAAFSSAASLHRARHGGPMTRDASPSPSVASEKSPSAASPGGGSTAGEAEGLGSDRSFSRAPNSPTSFSDKSLFNLSYFASSRESLGHTVGSPSGGDFHPGDPAAGPAASSGTGTDCRDRGGVYVVLHGRLRSLQRNAMDELIVNAEFGQGDAVGDIELLTASAYTSTVHAVRDSELARVPRKLFDALIRHVPQVTIHISRVIASKSKEAWLNSLSADATPKVIASRSRMKNVKTIAVIPSNRDVPIDQFIDQFSAALSNIGATLVLDSTSVLRALKSNAFERVGHLRLLSWLEEQEAKHTTILFKVDQWQSPWMTLSARQADLILVVAQGSNAHGDMTDINPAPGIFERVLETRLKPRARRELVLLHPDRSIQSGSTAPFLDARPWIQFHHHILLCPRKVLYSTTRLSSVSSTDDDPSFPIGSPKMSPLAPIARAAKKTFSSLMHKTMSPLSLSTSALLAAQARDFARLARHVTGTSVGLSLGGGGARGLAHLGVLRALERDNIPVDFVSGSSMGAFIGSLYASNLNLVESLALTRKFCSRMASVWYQLADLTYPFASWFSGRQFNRAIQKVLGEKHEIEDLWLPYFCVATNITKSRMEICQRGSVWRFVRASMSLSGYMPPICDTNGDMLLDGGYLNNLPADVMLNQFGIKRVIAVDVGADDDTKPMDYGDSLNGWWPLLYWLVGWEYRAPSLADIQSKLAYVQCVTQLERVKRMPGCFYLRPPVTTFRTLDFDKVQLIVKAGRDYGLEIVERWRSEGHFAEFLSEPSGHVHPALHTSRAGSATILSGGRPGPESFPNSPSELGTPQAHASIAHQARGRANEGPLSAAGRASRPDLTPGHSNASSLSLDFSRPPGGPRRPAAGTPDPLPGTGRLRAGVLPFANRRVSVSGSHADMSPSSGAKGPRGLVASPGSPMATLAATGGLFVGRTHVSLPPSPRFDQRDAPASGAARDGSPASEGVTPSSGTPPAFGASGQLVVHGSSEKGHPAGSLADGDTPRDLEDGLGMGHETSDHAGSSDAHGPCAASPTESPGGASAATESVAADLAAMPAVHADDPPGDIATDEDGTQTAQGDDLTASSPGPEQDIRGAEPATGEAAEEESVEAALREAAADAGLAAPIATEPPAADLAGDSTVDAPAGGDAPAPAEDADISIDYDFASGQDNSATIMAHYGGRPQMMHRRNSL</sequence>
<reference evidence="14" key="1">
    <citation type="submission" date="2013-04" db="EMBL/GenBank/DDBJ databases">
        <title>The Genome Sequence of Fonticula alba ATCC 38817.</title>
        <authorList>
            <consortium name="The Broad Institute Genomics Platform"/>
            <person name="Russ C."/>
            <person name="Cuomo C."/>
            <person name="Burger G."/>
            <person name="Gray M.W."/>
            <person name="Holland P.W.H."/>
            <person name="King N."/>
            <person name="Lang F.B.F."/>
            <person name="Roger A.J."/>
            <person name="Ruiz-Trillo I."/>
            <person name="Brown M."/>
            <person name="Walker B."/>
            <person name="Young S."/>
            <person name="Zeng Q."/>
            <person name="Gargeya S."/>
            <person name="Fitzgerald M."/>
            <person name="Haas B."/>
            <person name="Abouelleil A."/>
            <person name="Allen A.W."/>
            <person name="Alvarado L."/>
            <person name="Arachchi H.M."/>
            <person name="Berlin A.M."/>
            <person name="Chapman S.B."/>
            <person name="Gainer-Dewar J."/>
            <person name="Goldberg J."/>
            <person name="Griggs A."/>
            <person name="Gujja S."/>
            <person name="Hansen M."/>
            <person name="Howarth C."/>
            <person name="Imamovic A."/>
            <person name="Ireland A."/>
            <person name="Larimer J."/>
            <person name="McCowan C."/>
            <person name="Murphy C."/>
            <person name="Pearson M."/>
            <person name="Poon T.W."/>
            <person name="Priest M."/>
            <person name="Roberts A."/>
            <person name="Saif S."/>
            <person name="Shea T."/>
            <person name="Sisk P."/>
            <person name="Sykes S."/>
            <person name="Wortman J."/>
            <person name="Nusbaum C."/>
            <person name="Birren B."/>
        </authorList>
    </citation>
    <scope>NUCLEOTIDE SEQUENCE [LARGE SCALE GENOMIC DNA]</scope>
    <source>
        <strain evidence="14">ATCC 38817</strain>
    </source>
</reference>
<feature type="region of interest" description="Disordered" evidence="10">
    <location>
        <begin position="791"/>
        <end position="817"/>
    </location>
</feature>
<evidence type="ECO:0000256" key="11">
    <source>
        <dbReference type="SAM" id="Phobius"/>
    </source>
</evidence>
<dbReference type="GO" id="GO:0016020">
    <property type="term" value="C:membrane"/>
    <property type="evidence" value="ECO:0007669"/>
    <property type="project" value="UniProtKB-SubCell"/>
</dbReference>
<feature type="region of interest" description="Disordered" evidence="10">
    <location>
        <begin position="390"/>
        <end position="452"/>
    </location>
</feature>
<gene>
    <name evidence="14" type="ORF">H696_00075</name>
</gene>
<evidence type="ECO:0000256" key="10">
    <source>
        <dbReference type="SAM" id="MobiDB-lite"/>
    </source>
</evidence>
<dbReference type="InterPro" id="IPR056556">
    <property type="entry name" value="NTE1_P-loop_dom"/>
</dbReference>
<dbReference type="STRING" id="691883.A0A058ZDP7"/>
<dbReference type="PANTHER" id="PTHR14226">
    <property type="entry name" value="NEUROPATHY TARGET ESTERASE/SWISS CHEESE D.MELANOGASTER"/>
    <property type="match status" value="1"/>
</dbReference>
<dbReference type="Gene3D" id="2.60.120.10">
    <property type="entry name" value="Jelly Rolls"/>
    <property type="match status" value="3"/>
</dbReference>
<dbReference type="GO" id="GO:0016042">
    <property type="term" value="P:lipid catabolic process"/>
    <property type="evidence" value="ECO:0007669"/>
    <property type="project" value="UniProtKB-UniRule"/>
</dbReference>
<dbReference type="eggNOG" id="KOG2968">
    <property type="taxonomic scope" value="Eukaryota"/>
</dbReference>
<feature type="transmembrane region" description="Helical" evidence="11">
    <location>
        <begin position="7"/>
        <end position="30"/>
    </location>
</feature>
<feature type="compositionally biased region" description="Polar residues" evidence="10">
    <location>
        <begin position="567"/>
        <end position="587"/>
    </location>
</feature>
<feature type="region of interest" description="Disordered" evidence="10">
    <location>
        <begin position="557"/>
        <end position="587"/>
    </location>
</feature>
<dbReference type="GO" id="GO:0004622">
    <property type="term" value="F:phosphatidylcholine lysophospholipase activity"/>
    <property type="evidence" value="ECO:0007669"/>
    <property type="project" value="TreeGrafter"/>
</dbReference>
<evidence type="ECO:0000256" key="8">
    <source>
        <dbReference type="ARBA" id="ARBA00023136"/>
    </source>
</evidence>
<dbReference type="InterPro" id="IPR018490">
    <property type="entry name" value="cNMP-bd_dom_sf"/>
</dbReference>
<feature type="region of interest" description="Disordered" evidence="10">
    <location>
        <begin position="714"/>
        <end position="768"/>
    </location>
</feature>
<keyword evidence="8 11" id="KW-0472">Membrane</keyword>
<evidence type="ECO:0000259" key="13">
    <source>
        <dbReference type="PROSITE" id="PS51635"/>
    </source>
</evidence>